<evidence type="ECO:0000313" key="1">
    <source>
        <dbReference type="EMBL" id="SOR27661.1"/>
    </source>
</evidence>
<accession>A0A2N9AJW8</accession>
<organism evidence="1 2">
    <name type="scientific">Methylorubrum extorquens</name>
    <name type="common">Methylobacterium dichloromethanicum</name>
    <name type="synonym">Methylobacterium extorquens</name>
    <dbReference type="NCBI Taxonomy" id="408"/>
    <lineage>
        <taxon>Bacteria</taxon>
        <taxon>Pseudomonadati</taxon>
        <taxon>Pseudomonadota</taxon>
        <taxon>Alphaproteobacteria</taxon>
        <taxon>Hyphomicrobiales</taxon>
        <taxon>Methylobacteriaceae</taxon>
        <taxon>Methylorubrum</taxon>
    </lineage>
</organism>
<gene>
    <name evidence="1" type="ORF">TK0001_1059</name>
</gene>
<sequence>MIPTEIDSQWFHNNPDREFRLRRQPPTEFQAWPVPPEPGMVAWCIIRKSDGAVEQFALPAGDEWDDYDEELAPFFEQLQGHSK</sequence>
<dbReference type="AlphaFoldDB" id="A0A2N9AJW8"/>
<reference evidence="2" key="1">
    <citation type="submission" date="2017-10" db="EMBL/GenBank/DDBJ databases">
        <authorList>
            <person name="Regsiter A."/>
            <person name="William W."/>
        </authorList>
    </citation>
    <scope>NUCLEOTIDE SEQUENCE [LARGE SCALE GENOMIC DNA]</scope>
</reference>
<name>A0A2N9AJW8_METEX</name>
<protein>
    <submittedName>
        <fullName evidence="1">Uncharacterized protein</fullName>
    </submittedName>
</protein>
<dbReference type="Proteomes" id="UP000233769">
    <property type="component" value="Chromosome tk0001"/>
</dbReference>
<dbReference type="EMBL" id="LT962688">
    <property type="protein sequence ID" value="SOR27661.1"/>
    <property type="molecule type" value="Genomic_DNA"/>
</dbReference>
<proteinExistence type="predicted"/>
<evidence type="ECO:0000313" key="2">
    <source>
        <dbReference type="Proteomes" id="UP000233769"/>
    </source>
</evidence>